<evidence type="ECO:0000256" key="2">
    <source>
        <dbReference type="ARBA" id="ARBA00007577"/>
    </source>
</evidence>
<dbReference type="InterPro" id="IPR036640">
    <property type="entry name" value="ABC1_TM_sf"/>
</dbReference>
<dbReference type="PANTHER" id="PTHR43394">
    <property type="entry name" value="ATP-DEPENDENT PERMEASE MDL1, MITOCHONDRIAL"/>
    <property type="match status" value="1"/>
</dbReference>
<dbReference type="InterPro" id="IPR011527">
    <property type="entry name" value="ABC1_TM_dom"/>
</dbReference>
<evidence type="ECO:0000313" key="12">
    <source>
        <dbReference type="EMBL" id="KAL2864991.1"/>
    </source>
</evidence>
<dbReference type="SUPFAM" id="SSF52540">
    <property type="entry name" value="P-loop containing nucleoside triphosphate hydrolases"/>
    <property type="match status" value="3"/>
</dbReference>
<comment type="subcellular location">
    <subcellularLocation>
        <location evidence="1">Cell membrane</location>
        <topology evidence="1">Multi-pass membrane protein</topology>
    </subcellularLocation>
</comment>
<dbReference type="InterPro" id="IPR027417">
    <property type="entry name" value="P-loop_NTPase"/>
</dbReference>
<feature type="transmembrane region" description="Helical" evidence="9">
    <location>
        <begin position="183"/>
        <end position="203"/>
    </location>
</feature>
<evidence type="ECO:0000313" key="13">
    <source>
        <dbReference type="Proteomes" id="UP001610432"/>
    </source>
</evidence>
<dbReference type="InterPro" id="IPR017871">
    <property type="entry name" value="ABC_transporter-like_CS"/>
</dbReference>
<feature type="transmembrane region" description="Helical" evidence="9">
    <location>
        <begin position="768"/>
        <end position="795"/>
    </location>
</feature>
<evidence type="ECO:0000256" key="3">
    <source>
        <dbReference type="ARBA" id="ARBA00022692"/>
    </source>
</evidence>
<feature type="region of interest" description="Disordered" evidence="8">
    <location>
        <begin position="657"/>
        <end position="681"/>
    </location>
</feature>
<evidence type="ECO:0000256" key="9">
    <source>
        <dbReference type="SAM" id="Phobius"/>
    </source>
</evidence>
<keyword evidence="12" id="KW-0378">Hydrolase</keyword>
<gene>
    <name evidence="12" type="ORF">BJX67DRAFT_359574</name>
</gene>
<dbReference type="CDD" id="cd18577">
    <property type="entry name" value="ABC_6TM_Pgp_ABCB1_D1_like"/>
    <property type="match status" value="1"/>
</dbReference>
<dbReference type="Proteomes" id="UP001610432">
    <property type="component" value="Unassembled WGS sequence"/>
</dbReference>
<proteinExistence type="inferred from homology"/>
<feature type="domain" description="ABC transporter" evidence="10">
    <location>
        <begin position="1047"/>
        <end position="1284"/>
    </location>
</feature>
<comment type="similarity">
    <text evidence="2">Belongs to the ABC transporter superfamily. ABCB family. Multidrug resistance exporter (TC 3.A.1.201) subfamily.</text>
</comment>
<dbReference type="Pfam" id="PF00005">
    <property type="entry name" value="ABC_tran"/>
    <property type="match status" value="2"/>
</dbReference>
<feature type="domain" description="ABC transmembrane type-1" evidence="11">
    <location>
        <begin position="33"/>
        <end position="325"/>
    </location>
</feature>
<feature type="transmembrane region" description="Helical" evidence="9">
    <location>
        <begin position="76"/>
        <end position="95"/>
    </location>
</feature>
<protein>
    <submittedName>
        <fullName evidence="12">P-loop containing nucleoside triphosphate hydrolase protein</fullName>
    </submittedName>
</protein>
<dbReference type="SUPFAM" id="SSF90123">
    <property type="entry name" value="ABC transporter transmembrane region"/>
    <property type="match status" value="2"/>
</dbReference>
<dbReference type="Gene3D" id="1.20.1560.10">
    <property type="entry name" value="ABC transporter type 1, transmembrane domain"/>
    <property type="match status" value="1"/>
</dbReference>
<comment type="caution">
    <text evidence="12">The sequence shown here is derived from an EMBL/GenBank/DDBJ whole genome shotgun (WGS) entry which is preliminary data.</text>
</comment>
<keyword evidence="13" id="KW-1185">Reference proteome</keyword>
<dbReference type="EMBL" id="JBFXLQ010000035">
    <property type="protein sequence ID" value="KAL2864991.1"/>
    <property type="molecule type" value="Genomic_DNA"/>
</dbReference>
<feature type="transmembrane region" description="Helical" evidence="9">
    <location>
        <begin position="722"/>
        <end position="748"/>
    </location>
</feature>
<feature type="transmembrane region" description="Helical" evidence="9">
    <location>
        <begin position="296"/>
        <end position="317"/>
    </location>
</feature>
<reference evidence="12 13" key="1">
    <citation type="submission" date="2024-07" db="EMBL/GenBank/DDBJ databases">
        <title>Section-level genome sequencing and comparative genomics of Aspergillus sections Usti and Cavernicolus.</title>
        <authorList>
            <consortium name="Lawrence Berkeley National Laboratory"/>
            <person name="Nybo J.L."/>
            <person name="Vesth T.C."/>
            <person name="Theobald S."/>
            <person name="Frisvad J.C."/>
            <person name="Larsen T.O."/>
            <person name="Kjaerboelling I."/>
            <person name="Rothschild-Mancinelli K."/>
            <person name="Lyhne E.K."/>
            <person name="Kogle M.E."/>
            <person name="Barry K."/>
            <person name="Clum A."/>
            <person name="Na H."/>
            <person name="Ledsgaard L."/>
            <person name="Lin J."/>
            <person name="Lipzen A."/>
            <person name="Kuo A."/>
            <person name="Riley R."/>
            <person name="Mondo S."/>
            <person name="Labutti K."/>
            <person name="Haridas S."/>
            <person name="Pangalinan J."/>
            <person name="Salamov A.A."/>
            <person name="Simmons B.A."/>
            <person name="Magnuson J.K."/>
            <person name="Chen J."/>
            <person name="Drula E."/>
            <person name="Henrissat B."/>
            <person name="Wiebenga A."/>
            <person name="Lubbers R.J."/>
            <person name="Gomes A.C."/>
            <person name="Macurrencykelacurrency M.R."/>
            <person name="Stajich J."/>
            <person name="Grigoriev I.V."/>
            <person name="Mortensen U.H."/>
            <person name="De Vries R.P."/>
            <person name="Baker S.E."/>
            <person name="Andersen M.R."/>
        </authorList>
    </citation>
    <scope>NUCLEOTIDE SEQUENCE [LARGE SCALE GENOMIC DNA]</scope>
    <source>
        <strain evidence="12 13">CBS 449.75</strain>
    </source>
</reference>
<keyword evidence="3 9" id="KW-0812">Transmembrane</keyword>
<dbReference type="CDD" id="cd18578">
    <property type="entry name" value="ABC_6TM_Pgp_ABCB1_D2_like"/>
    <property type="match status" value="1"/>
</dbReference>
<evidence type="ECO:0000259" key="11">
    <source>
        <dbReference type="PROSITE" id="PS50929"/>
    </source>
</evidence>
<name>A0ABR4LKH6_9EURO</name>
<sequence length="1289" mass="141356">MATTPKPQREATLFDYLRIFAYATGWDLLIIPAGILASIGAGVTMPLMFVVLGLLVTDFSGYFLPNSTVTQDEFQANVNTIALYVFILFIVRFVLNYINKFAFRIIGIRLSAAVRLHYLQSLFSQSVHVLDSKAPGSAAGTITTTANTLQLGISEKLGTFIEFTATIVAAMIVAFIHSWALSLVTGSLLVFILVSTSVVMTLIRRGVIAVIISEAKAASVASEVFNSMRMIVACGAEMRTLNKFAVWADDAKKNGQKTSSLIAVQVSVSVFSVFSGFALSFWYGTKLYSDGRLSNIGTVLVVVMSVMLMTISLQRLATPLITVSNAMLAACEFFTVIDAPKVPMEGLKAPQVSAMDDIEFRNVDFAYPSRPDVKVLDGLNLKIEVGKLTAIVGPSGSGKSTIVGLLEGWYSLREQHVLVEAVKAGKKEKGKAKKSEAAAQAANATMASPFEPPAVQLKGEILVSGHHPLHDIDLKWWRAQIGLVQQEPFLFNDTIFNNVAAGLVGTPHENASYETKREMVVAACDEAFASEFIDRLPEGYESMVGDGGAKLSGGQRQRISIARAVVRQPAILILDEATSAMDAKAERIVQAALDRVSRARTTISIAHRLSTIMKADKIIVLQKGKVVEEGTHQSLLAREDGVYYGLVHAQQLAMGTEATDDDSSIHPDDDGSSASQAKEEKLAIQAAPQSTQAAAPRQPGVRESIANFARLLYEQRTRFPQYLLIVVLAACTGAATPIQAWLFGQIIAVFEDIDDMSALTSRANFLSMMWFVLAICTGAAYFFVAFLSTHLAYYISSTYRKQYFENLLHQAMAFFDAEGHSPGTLTARVSSDPKKLEELLGLNMSMLYNSFFVVIGTIIITFVFGWKLALILLCVTLPLSLVAGFYRLQCELEFEKMYNAVFADSSKFASEAIGAFRTVTSLTLEHTIEARYQRLLSGHIDSAFKRALWTSFIFSISDSIGLGCQALIFWYGGQLLATHEYQLLNFFLCYMTATMAAESISQGFSFSPNMAQASAAATRIIDVRKTRNYDPNPRERQIRNHDNGVKIEIQDVHFQYPTRDMPIFQGLSLTFEAGQFVALVGASGCGKTSIISLLERFYDVQEGRILANGVDITELNVHEYRKLVSLVAQEPYIMQGTVRDNILLGVEPDQVTEDEIHAVCRDALIHDFITSLPDGYGTSVGSKGVSLSGGQKQRLSIARALIRRPRLLLLDEATSSLDSESEKLVQKAFERAASGRTMVVVAHRLATVQRADQIFVMSDGALVERGTHIELINRRGVYWNMCQNQALDQ</sequence>
<evidence type="ECO:0000256" key="7">
    <source>
        <dbReference type="ARBA" id="ARBA00023136"/>
    </source>
</evidence>
<evidence type="ECO:0000256" key="4">
    <source>
        <dbReference type="ARBA" id="ARBA00022741"/>
    </source>
</evidence>
<keyword evidence="7 9" id="KW-0472">Membrane</keyword>
<dbReference type="InterPro" id="IPR003593">
    <property type="entry name" value="AAA+_ATPase"/>
</dbReference>
<dbReference type="Pfam" id="PF00664">
    <property type="entry name" value="ABC_membrane"/>
    <property type="match status" value="2"/>
</dbReference>
<feature type="transmembrane region" description="Helical" evidence="9">
    <location>
        <begin position="157"/>
        <end position="177"/>
    </location>
</feature>
<organism evidence="12 13">
    <name type="scientific">Aspergillus lucknowensis</name>
    <dbReference type="NCBI Taxonomy" id="176173"/>
    <lineage>
        <taxon>Eukaryota</taxon>
        <taxon>Fungi</taxon>
        <taxon>Dikarya</taxon>
        <taxon>Ascomycota</taxon>
        <taxon>Pezizomycotina</taxon>
        <taxon>Eurotiomycetes</taxon>
        <taxon>Eurotiomycetidae</taxon>
        <taxon>Eurotiales</taxon>
        <taxon>Aspergillaceae</taxon>
        <taxon>Aspergillus</taxon>
        <taxon>Aspergillus subgen. Nidulantes</taxon>
    </lineage>
</organism>
<evidence type="ECO:0000256" key="6">
    <source>
        <dbReference type="ARBA" id="ARBA00022989"/>
    </source>
</evidence>
<evidence type="ECO:0000256" key="1">
    <source>
        <dbReference type="ARBA" id="ARBA00004651"/>
    </source>
</evidence>
<dbReference type="InterPro" id="IPR039421">
    <property type="entry name" value="Type_1_exporter"/>
</dbReference>
<evidence type="ECO:0000256" key="8">
    <source>
        <dbReference type="SAM" id="MobiDB-lite"/>
    </source>
</evidence>
<dbReference type="GeneID" id="98144770"/>
<feature type="transmembrane region" description="Helical" evidence="9">
    <location>
        <begin position="28"/>
        <end position="56"/>
    </location>
</feature>
<dbReference type="InterPro" id="IPR003439">
    <property type="entry name" value="ABC_transporter-like_ATP-bd"/>
</dbReference>
<feature type="transmembrane region" description="Helical" evidence="9">
    <location>
        <begin position="846"/>
        <end position="864"/>
    </location>
</feature>
<evidence type="ECO:0000256" key="5">
    <source>
        <dbReference type="ARBA" id="ARBA00022840"/>
    </source>
</evidence>
<keyword evidence="6 9" id="KW-1133">Transmembrane helix</keyword>
<feature type="domain" description="ABC transmembrane type-1" evidence="11">
    <location>
        <begin position="723"/>
        <end position="1012"/>
    </location>
</feature>
<dbReference type="PROSITE" id="PS00211">
    <property type="entry name" value="ABC_TRANSPORTER_1"/>
    <property type="match status" value="2"/>
</dbReference>
<keyword evidence="4" id="KW-0547">Nucleotide-binding</keyword>
<dbReference type="PANTHER" id="PTHR43394:SF27">
    <property type="entry name" value="ATP-DEPENDENT TRANSLOCASE ABCB1-LIKE"/>
    <property type="match status" value="1"/>
</dbReference>
<dbReference type="SMART" id="SM00382">
    <property type="entry name" value="AAA"/>
    <property type="match status" value="2"/>
</dbReference>
<feature type="transmembrane region" description="Helical" evidence="9">
    <location>
        <begin position="261"/>
        <end position="284"/>
    </location>
</feature>
<dbReference type="RefSeq" id="XP_070883970.1">
    <property type="nucleotide sequence ID" value="XM_071029698.1"/>
</dbReference>
<dbReference type="Gene3D" id="3.40.50.300">
    <property type="entry name" value="P-loop containing nucleotide triphosphate hydrolases"/>
    <property type="match status" value="2"/>
</dbReference>
<dbReference type="PROSITE" id="PS50893">
    <property type="entry name" value="ABC_TRANSPORTER_2"/>
    <property type="match status" value="2"/>
</dbReference>
<feature type="transmembrane region" description="Helical" evidence="9">
    <location>
        <begin position="870"/>
        <end position="888"/>
    </location>
</feature>
<accession>A0ABR4LKH6</accession>
<dbReference type="GO" id="GO:0016787">
    <property type="term" value="F:hydrolase activity"/>
    <property type="evidence" value="ECO:0007669"/>
    <property type="project" value="UniProtKB-KW"/>
</dbReference>
<evidence type="ECO:0000259" key="10">
    <source>
        <dbReference type="PROSITE" id="PS50893"/>
    </source>
</evidence>
<dbReference type="PROSITE" id="PS50929">
    <property type="entry name" value="ABC_TM1F"/>
    <property type="match status" value="2"/>
</dbReference>
<keyword evidence="5" id="KW-0067">ATP-binding</keyword>
<feature type="domain" description="ABC transporter" evidence="10">
    <location>
        <begin position="358"/>
        <end position="648"/>
    </location>
</feature>